<dbReference type="PANTHER" id="PTHR36439:SF1">
    <property type="entry name" value="DUF1697 DOMAIN-CONTAINING PROTEIN"/>
    <property type="match status" value="1"/>
</dbReference>
<evidence type="ECO:0008006" key="3">
    <source>
        <dbReference type="Google" id="ProtNLM"/>
    </source>
</evidence>
<dbReference type="RefSeq" id="WP_013426314.1">
    <property type="nucleotide sequence ID" value="NC_014666.1"/>
</dbReference>
<protein>
    <recommendedName>
        <fullName evidence="3">DUF1697 domain-containing protein</fullName>
    </recommendedName>
</protein>
<dbReference type="Proteomes" id="UP000002484">
    <property type="component" value="Chromosome"/>
</dbReference>
<dbReference type="PANTHER" id="PTHR36439">
    <property type="entry name" value="BLL4334 PROTEIN"/>
    <property type="match status" value="1"/>
</dbReference>
<dbReference type="EMBL" id="CP002299">
    <property type="protein sequence ID" value="ADP83196.1"/>
    <property type="molecule type" value="Genomic_DNA"/>
</dbReference>
<organism evidence="1 2">
    <name type="scientific">Pseudofrankia inefficax (strain DSM 45817 / CECT 9037 / DDB 130130 / EuI1c)</name>
    <name type="common">Frankia inefficax</name>
    <dbReference type="NCBI Taxonomy" id="298654"/>
    <lineage>
        <taxon>Bacteria</taxon>
        <taxon>Bacillati</taxon>
        <taxon>Actinomycetota</taxon>
        <taxon>Actinomycetes</taxon>
        <taxon>Frankiales</taxon>
        <taxon>Frankiaceae</taxon>
        <taxon>Pseudofrankia</taxon>
    </lineage>
</organism>
<dbReference type="HOGENOM" id="CLU_106303_2_0_11"/>
<dbReference type="KEGG" id="fri:FraEuI1c_5208"/>
<dbReference type="InParanoid" id="E3J6X6"/>
<reference evidence="1 2" key="1">
    <citation type="submission" date="2010-10" db="EMBL/GenBank/DDBJ databases">
        <title>Complete sequence of Frankia sp. EuI1c.</title>
        <authorList>
            <consortium name="US DOE Joint Genome Institute"/>
            <person name="Lucas S."/>
            <person name="Copeland A."/>
            <person name="Lapidus A."/>
            <person name="Cheng J.-F."/>
            <person name="Bruce D."/>
            <person name="Goodwin L."/>
            <person name="Pitluck S."/>
            <person name="Chertkov O."/>
            <person name="Detter J.C."/>
            <person name="Han C."/>
            <person name="Tapia R."/>
            <person name="Land M."/>
            <person name="Hauser L."/>
            <person name="Jeffries C."/>
            <person name="Kyrpides N."/>
            <person name="Ivanova N."/>
            <person name="Mikhailova N."/>
            <person name="Beauchemin N."/>
            <person name="Sen A."/>
            <person name="Sur S.A."/>
            <person name="Gtari M."/>
            <person name="Wall L."/>
            <person name="Tisa L."/>
            <person name="Woyke T."/>
        </authorList>
    </citation>
    <scope>NUCLEOTIDE SEQUENCE [LARGE SCALE GENOMIC DNA]</scope>
    <source>
        <strain evidence="2">DSM 45817 / CECT 9037 / EuI1c</strain>
    </source>
</reference>
<dbReference type="Pfam" id="PF08002">
    <property type="entry name" value="DUF1697"/>
    <property type="match status" value="1"/>
</dbReference>
<dbReference type="AlphaFoldDB" id="E3J6X6"/>
<keyword evidence="2" id="KW-1185">Reference proteome</keyword>
<dbReference type="SUPFAM" id="SSF160379">
    <property type="entry name" value="SP0830-like"/>
    <property type="match status" value="1"/>
</dbReference>
<evidence type="ECO:0000313" key="1">
    <source>
        <dbReference type="EMBL" id="ADP83196.1"/>
    </source>
</evidence>
<proteinExistence type="predicted"/>
<dbReference type="PIRSF" id="PIRSF008502">
    <property type="entry name" value="UCP008502"/>
    <property type="match status" value="1"/>
</dbReference>
<dbReference type="OrthoDB" id="9806494at2"/>
<dbReference type="InterPro" id="IPR012545">
    <property type="entry name" value="DUF1697"/>
</dbReference>
<name>E3J6X6_PSEI1</name>
<dbReference type="eggNOG" id="COG3797">
    <property type="taxonomic scope" value="Bacteria"/>
</dbReference>
<sequence length="179" mass="18955">MTTYAALLRGINVAGHASVAMADLHAVFAGLGFAGISTYLRSGNVLFGTEAPPAALAADIEARLNREIGVRTTVLLRTRDELAALAAANPFLDRQDDPTKLHVTFLAEEPGRARAASLAALAGAGEEVTVVGRDVYLHCPNGYGRTKLNNTNIEKKLAVTGTTRNWRTVVALRDLTCAV</sequence>
<gene>
    <name evidence="1" type="ordered locus">FraEuI1c_5208</name>
</gene>
<dbReference type="Gene3D" id="3.30.70.1280">
    <property type="entry name" value="SP0830-like domains"/>
    <property type="match status" value="1"/>
</dbReference>
<evidence type="ECO:0000313" key="2">
    <source>
        <dbReference type="Proteomes" id="UP000002484"/>
    </source>
</evidence>
<accession>E3J6X6</accession>